<keyword evidence="2" id="KW-1185">Reference proteome</keyword>
<organism evidence="1 2">
    <name type="scientific">Hemibagrus guttatus</name>
    <dbReference type="NCBI Taxonomy" id="175788"/>
    <lineage>
        <taxon>Eukaryota</taxon>
        <taxon>Metazoa</taxon>
        <taxon>Chordata</taxon>
        <taxon>Craniata</taxon>
        <taxon>Vertebrata</taxon>
        <taxon>Euteleostomi</taxon>
        <taxon>Actinopterygii</taxon>
        <taxon>Neopterygii</taxon>
        <taxon>Teleostei</taxon>
        <taxon>Ostariophysi</taxon>
        <taxon>Siluriformes</taxon>
        <taxon>Bagridae</taxon>
        <taxon>Hemibagrus</taxon>
    </lineage>
</organism>
<comment type="caution">
    <text evidence="1">The sequence shown here is derived from an EMBL/GenBank/DDBJ whole genome shotgun (WGS) entry which is preliminary data.</text>
</comment>
<evidence type="ECO:0000313" key="1">
    <source>
        <dbReference type="EMBL" id="KAK3546271.1"/>
    </source>
</evidence>
<gene>
    <name evidence="1" type="ORF">QTP70_025615</name>
</gene>
<dbReference type="AlphaFoldDB" id="A0AAE0V7A4"/>
<protein>
    <submittedName>
        <fullName evidence="1">Uncharacterized protein</fullName>
    </submittedName>
</protein>
<sequence length="195" mass="21033">MGILYKLGAQGFCKGLNHSDTDPLLFGKPITLQVDPKDNTEKSSPELSILSSNGGDETCLAAGFFPKAGTLSLFTEKETLNYTVDRGAVLSTQNKYYFAAFSKEKIQTCKMNERTAVKTVEQSTATAANCEGSNAVTSIKTDTHNISSEILKPETKSYSGDPKGNTMQLIVTGLRLMLAKAVGVNILMTFKAFLV</sequence>
<dbReference type="EMBL" id="JAUCMX010000005">
    <property type="protein sequence ID" value="KAK3546271.1"/>
    <property type="molecule type" value="Genomic_DNA"/>
</dbReference>
<name>A0AAE0V7A4_9TELE</name>
<accession>A0AAE0V7A4</accession>
<reference evidence="1" key="1">
    <citation type="submission" date="2023-06" db="EMBL/GenBank/DDBJ databases">
        <title>Male Hemibagrus guttatus genome.</title>
        <authorList>
            <person name="Bian C."/>
        </authorList>
    </citation>
    <scope>NUCLEOTIDE SEQUENCE</scope>
    <source>
        <strain evidence="1">Male_cb2023</strain>
        <tissue evidence="1">Muscle</tissue>
    </source>
</reference>
<proteinExistence type="predicted"/>
<dbReference type="Proteomes" id="UP001274896">
    <property type="component" value="Unassembled WGS sequence"/>
</dbReference>
<evidence type="ECO:0000313" key="2">
    <source>
        <dbReference type="Proteomes" id="UP001274896"/>
    </source>
</evidence>